<dbReference type="InterPro" id="IPR017866">
    <property type="entry name" value="Succ-CoA_synthase_bsu_CS"/>
</dbReference>
<proteinExistence type="predicted"/>
<dbReference type="InterPro" id="IPR005811">
    <property type="entry name" value="SUCC_ACL_C"/>
</dbReference>
<dbReference type="GO" id="GO:0005524">
    <property type="term" value="F:ATP binding"/>
    <property type="evidence" value="ECO:0007669"/>
    <property type="project" value="UniProtKB-KW"/>
</dbReference>
<dbReference type="AlphaFoldDB" id="A0A0M9EUZ8"/>
<accession>A0A0M9EUZ8</accession>
<dbReference type="InterPro" id="IPR016102">
    <property type="entry name" value="Succinyl-CoA_synth-like"/>
</dbReference>
<dbReference type="Pfam" id="PF00549">
    <property type="entry name" value="Ligase_CoA"/>
    <property type="match status" value="1"/>
</dbReference>
<keyword evidence="7" id="KW-1185">Reference proteome</keyword>
<dbReference type="GO" id="GO:0006104">
    <property type="term" value="P:succinyl-CoA metabolic process"/>
    <property type="evidence" value="ECO:0007669"/>
    <property type="project" value="TreeGrafter"/>
</dbReference>
<evidence type="ECO:0000256" key="2">
    <source>
        <dbReference type="ARBA" id="ARBA00022741"/>
    </source>
</evidence>
<dbReference type="Gene3D" id="3.40.50.261">
    <property type="entry name" value="Succinyl-CoA synthetase domains"/>
    <property type="match status" value="1"/>
</dbReference>
<sequence length="337" mass="37474">MTIDRKACRPVVKIRDVGTDNQPRTPADRGAFKNDYPFNVTDTETKFMRRIQEMADDLGLAKKSRQKFQESLRALHSVFTEAQAISLEVDLLQQLDGTILCANSRFLFDDDAPKRARKIYAKSWEPLLEDENELYAQTFGLVYARMPGDIGTVVNGAGLAMATNDAIRFHNGRSANFLDAGGQATKESMMTAFKIVMDDSRVKTILVNIYGGITRCDMIAESIIAAVNALDRQSVPMVVRLQGTNSEQGLKLLEDANLGIHVEADFDKATKKAVELAESIPVAPNADAPKAITRKTLHEDGKRHKIETRKKMKRALKKSEKAKAKELTKDASDETKQ</sequence>
<dbReference type="GO" id="GO:0005739">
    <property type="term" value="C:mitochondrion"/>
    <property type="evidence" value="ECO:0007669"/>
    <property type="project" value="TreeGrafter"/>
</dbReference>
<dbReference type="SUPFAM" id="SSF52210">
    <property type="entry name" value="Succinyl-CoA synthetase domains"/>
    <property type="match status" value="1"/>
</dbReference>
<protein>
    <submittedName>
        <fullName evidence="6">Succinyl-synthetase beta chain</fullName>
    </submittedName>
</protein>
<evidence type="ECO:0000313" key="6">
    <source>
        <dbReference type="EMBL" id="KPA40036.1"/>
    </source>
</evidence>
<dbReference type="Gene3D" id="3.30.470.20">
    <property type="entry name" value="ATP-grasp fold, B domain"/>
    <property type="match status" value="1"/>
</dbReference>
<evidence type="ECO:0000256" key="3">
    <source>
        <dbReference type="ARBA" id="ARBA00022840"/>
    </source>
</evidence>
<evidence type="ECO:0000259" key="5">
    <source>
        <dbReference type="Pfam" id="PF00549"/>
    </source>
</evidence>
<dbReference type="Proteomes" id="UP000037904">
    <property type="component" value="Unassembled WGS sequence"/>
</dbReference>
<dbReference type="PANTHER" id="PTHR11815:SF1">
    <property type="entry name" value="SUCCINATE--COA LIGASE [ADP-FORMING] SUBUNIT BETA, MITOCHONDRIAL"/>
    <property type="match status" value="1"/>
</dbReference>
<feature type="compositionally biased region" description="Basic and acidic residues" evidence="4">
    <location>
        <begin position="317"/>
        <end position="337"/>
    </location>
</feature>
<gene>
    <name evidence="6" type="ORF">FLAG1_07108</name>
</gene>
<reference evidence="6 7" key="1">
    <citation type="submission" date="2015-04" db="EMBL/GenBank/DDBJ databases">
        <title>The draft genome sequence of Fusarium langsethiae, a T-2/HT-2 mycotoxin producer.</title>
        <authorList>
            <person name="Lysoe E."/>
            <person name="Divon H.H."/>
            <person name="Terzi V."/>
            <person name="Orru L."/>
            <person name="Lamontanara A."/>
            <person name="Kolseth A.-K."/>
            <person name="Frandsen R.J."/>
            <person name="Nielsen K."/>
            <person name="Thrane U."/>
        </authorList>
    </citation>
    <scope>NUCLEOTIDE SEQUENCE [LARGE SCALE GENOMIC DNA]</scope>
    <source>
        <strain evidence="6 7">Fl201059</strain>
    </source>
</reference>
<dbReference type="GO" id="GO:0004775">
    <property type="term" value="F:succinate-CoA ligase (ADP-forming) activity"/>
    <property type="evidence" value="ECO:0007669"/>
    <property type="project" value="TreeGrafter"/>
</dbReference>
<keyword evidence="1" id="KW-0816">Tricarboxylic acid cycle</keyword>
<dbReference type="PROSITE" id="PS01217">
    <property type="entry name" value="SUCCINYL_COA_LIG_3"/>
    <property type="match status" value="1"/>
</dbReference>
<dbReference type="PANTHER" id="PTHR11815">
    <property type="entry name" value="SUCCINYL-COA SYNTHETASE BETA CHAIN"/>
    <property type="match status" value="1"/>
</dbReference>
<feature type="region of interest" description="Disordered" evidence="4">
    <location>
        <begin position="293"/>
        <end position="337"/>
    </location>
</feature>
<evidence type="ECO:0000256" key="1">
    <source>
        <dbReference type="ARBA" id="ARBA00022532"/>
    </source>
</evidence>
<comment type="caution">
    <text evidence="6">The sequence shown here is derived from an EMBL/GenBank/DDBJ whole genome shotgun (WGS) entry which is preliminary data.</text>
</comment>
<dbReference type="GO" id="GO:0006099">
    <property type="term" value="P:tricarboxylic acid cycle"/>
    <property type="evidence" value="ECO:0007669"/>
    <property type="project" value="UniProtKB-KW"/>
</dbReference>
<dbReference type="GO" id="GO:0042709">
    <property type="term" value="C:succinate-CoA ligase complex"/>
    <property type="evidence" value="ECO:0007669"/>
    <property type="project" value="TreeGrafter"/>
</dbReference>
<feature type="compositionally biased region" description="Basic residues" evidence="4">
    <location>
        <begin position="303"/>
        <end position="316"/>
    </location>
</feature>
<dbReference type="EMBL" id="JXCE01000156">
    <property type="protein sequence ID" value="KPA40036.1"/>
    <property type="molecule type" value="Genomic_DNA"/>
</dbReference>
<organism evidence="6 7">
    <name type="scientific">Fusarium langsethiae</name>
    <dbReference type="NCBI Taxonomy" id="179993"/>
    <lineage>
        <taxon>Eukaryota</taxon>
        <taxon>Fungi</taxon>
        <taxon>Dikarya</taxon>
        <taxon>Ascomycota</taxon>
        <taxon>Pezizomycotina</taxon>
        <taxon>Sordariomycetes</taxon>
        <taxon>Hypocreomycetidae</taxon>
        <taxon>Hypocreales</taxon>
        <taxon>Nectriaceae</taxon>
        <taxon>Fusarium</taxon>
    </lineage>
</organism>
<name>A0A0M9EUZ8_FUSLA</name>
<keyword evidence="2" id="KW-0547">Nucleotide-binding</keyword>
<dbReference type="OrthoDB" id="1664372at2759"/>
<feature type="domain" description="ATP-citrate synthase/succinyl-CoA ligase C-terminal" evidence="5">
    <location>
        <begin position="153"/>
        <end position="273"/>
    </location>
</feature>
<evidence type="ECO:0000313" key="7">
    <source>
        <dbReference type="Proteomes" id="UP000037904"/>
    </source>
</evidence>
<dbReference type="FunFam" id="3.40.50.261:FF:000001">
    <property type="entry name" value="Succinate--CoA ligase [ADP-forming] subunit beta"/>
    <property type="match status" value="1"/>
</dbReference>
<evidence type="ECO:0000256" key="4">
    <source>
        <dbReference type="SAM" id="MobiDB-lite"/>
    </source>
</evidence>
<keyword evidence="3" id="KW-0067">ATP-binding</keyword>